<feature type="domain" description="Thioredoxin" evidence="6">
    <location>
        <begin position="146"/>
        <end position="323"/>
    </location>
</feature>
<evidence type="ECO:0000256" key="4">
    <source>
        <dbReference type="ARBA" id="ARBA00023157"/>
    </source>
</evidence>
<gene>
    <name evidence="7" type="primary">dsbG</name>
    <name evidence="7" type="ORF">DAMNIGENAA_19170</name>
</gene>
<evidence type="ECO:0000256" key="5">
    <source>
        <dbReference type="ARBA" id="ARBA00023284"/>
    </source>
</evidence>
<dbReference type="SUPFAM" id="SSF52833">
    <property type="entry name" value="Thioredoxin-like"/>
    <property type="match status" value="1"/>
</dbReference>
<dbReference type="PANTHER" id="PTHR13887">
    <property type="entry name" value="GLUTATHIONE S-TRANSFERASE KAPPA"/>
    <property type="match status" value="1"/>
</dbReference>
<dbReference type="AlphaFoldDB" id="A0A9W6CXK7"/>
<keyword evidence="4" id="KW-1015">Disulfide bond</keyword>
<proteinExistence type="inferred from homology"/>
<dbReference type="InterPro" id="IPR013766">
    <property type="entry name" value="Thioredoxin_domain"/>
</dbReference>
<sequence>MTQAATSSPRQSKNAVASVNGQIITSEQIEKPLASQLYRMQQEIYNLKRTQLEQTIAQILLQKEADKKGISLDQFVKEVILPQGVQVSDEEVEKYYTQNQESLKEWKGTQEELKQQIKTSLEEQKYYQKINEYIQTLISRNKVEIYLQDPPLPSVNITAGNSPSSGPSNAPLTIIELSDYQCPSCRQTYGVTKRIMETFKGRIRWVFKDFPLGQNPVSVKAAEASRCAADQSKFWEYHDLLFGTTQELTTDKLKDLAKQLNLDMDKFSACLDSGQYRNNVLQEAQEFAAQGVDRTPSFVINGKLLPGGPSFERFKDLIDRELSRHK</sequence>
<comment type="caution">
    <text evidence="7">The sequence shown here is derived from an EMBL/GenBank/DDBJ whole genome shotgun (WGS) entry which is preliminary data.</text>
</comment>
<dbReference type="PROSITE" id="PS51352">
    <property type="entry name" value="THIOREDOXIN_2"/>
    <property type="match status" value="1"/>
</dbReference>
<name>A0A9W6CXK7_9BACT</name>
<dbReference type="Gene3D" id="3.40.30.10">
    <property type="entry name" value="Glutaredoxin"/>
    <property type="match status" value="1"/>
</dbReference>
<dbReference type="InterPro" id="IPR036249">
    <property type="entry name" value="Thioredoxin-like_sf"/>
</dbReference>
<keyword evidence="2" id="KW-0732">Signal</keyword>
<evidence type="ECO:0000256" key="3">
    <source>
        <dbReference type="ARBA" id="ARBA00023002"/>
    </source>
</evidence>
<dbReference type="Proteomes" id="UP001144372">
    <property type="component" value="Unassembled WGS sequence"/>
</dbReference>
<evidence type="ECO:0000313" key="7">
    <source>
        <dbReference type="EMBL" id="GLI34484.1"/>
    </source>
</evidence>
<protein>
    <submittedName>
        <fullName evidence="7">Oxidoreductase</fullName>
    </submittedName>
</protein>
<dbReference type="EMBL" id="BSDR01000001">
    <property type="protein sequence ID" value="GLI34484.1"/>
    <property type="molecule type" value="Genomic_DNA"/>
</dbReference>
<evidence type="ECO:0000313" key="8">
    <source>
        <dbReference type="Proteomes" id="UP001144372"/>
    </source>
</evidence>
<organism evidence="7 8">
    <name type="scientific">Desulforhabdus amnigena</name>
    <dbReference type="NCBI Taxonomy" id="40218"/>
    <lineage>
        <taxon>Bacteria</taxon>
        <taxon>Pseudomonadati</taxon>
        <taxon>Thermodesulfobacteriota</taxon>
        <taxon>Syntrophobacteria</taxon>
        <taxon>Syntrophobacterales</taxon>
        <taxon>Syntrophobacteraceae</taxon>
        <taxon>Desulforhabdus</taxon>
    </lineage>
</organism>
<keyword evidence="3" id="KW-0560">Oxidoreductase</keyword>
<dbReference type="Pfam" id="PF13462">
    <property type="entry name" value="Thioredoxin_4"/>
    <property type="match status" value="1"/>
</dbReference>
<comment type="similarity">
    <text evidence="1">Belongs to the thioredoxin family. DsbA subfamily.</text>
</comment>
<dbReference type="InterPro" id="IPR027304">
    <property type="entry name" value="Trigger_fact/SurA_dom_sf"/>
</dbReference>
<dbReference type="SUPFAM" id="SSF109998">
    <property type="entry name" value="Triger factor/SurA peptide-binding domain-like"/>
    <property type="match status" value="1"/>
</dbReference>
<dbReference type="InterPro" id="IPR012336">
    <property type="entry name" value="Thioredoxin-like_fold"/>
</dbReference>
<evidence type="ECO:0000256" key="2">
    <source>
        <dbReference type="ARBA" id="ARBA00022729"/>
    </source>
</evidence>
<keyword evidence="5" id="KW-0676">Redox-active center</keyword>
<keyword evidence="8" id="KW-1185">Reference proteome</keyword>
<dbReference type="Gene3D" id="1.10.8.1040">
    <property type="match status" value="1"/>
</dbReference>
<dbReference type="PANTHER" id="PTHR13887:SF14">
    <property type="entry name" value="DISULFIDE BOND FORMATION PROTEIN D"/>
    <property type="match status" value="1"/>
</dbReference>
<accession>A0A9W6CXK7</accession>
<evidence type="ECO:0000256" key="1">
    <source>
        <dbReference type="ARBA" id="ARBA00005791"/>
    </source>
</evidence>
<dbReference type="GO" id="GO:0016491">
    <property type="term" value="F:oxidoreductase activity"/>
    <property type="evidence" value="ECO:0007669"/>
    <property type="project" value="UniProtKB-KW"/>
</dbReference>
<reference evidence="7" key="1">
    <citation type="submission" date="2022-12" db="EMBL/GenBank/DDBJ databases">
        <title>Reference genome sequencing for broad-spectrum identification of bacterial and archaeal isolates by mass spectrometry.</title>
        <authorList>
            <person name="Sekiguchi Y."/>
            <person name="Tourlousse D.M."/>
        </authorList>
    </citation>
    <scope>NUCLEOTIDE SEQUENCE</scope>
    <source>
        <strain evidence="7">ASRB1</strain>
    </source>
</reference>
<evidence type="ECO:0000259" key="6">
    <source>
        <dbReference type="PROSITE" id="PS51352"/>
    </source>
</evidence>